<evidence type="ECO:0000313" key="11">
    <source>
        <dbReference type="Proteomes" id="UP000676885"/>
    </source>
</evidence>
<evidence type="ECO:0000256" key="1">
    <source>
        <dbReference type="ARBA" id="ARBA00022679"/>
    </source>
</evidence>
<dbReference type="GO" id="GO:0030145">
    <property type="term" value="F:manganese ion binding"/>
    <property type="evidence" value="ECO:0007669"/>
    <property type="project" value="UniProtKB-UniRule"/>
</dbReference>
<dbReference type="PANTHER" id="PTHR42916">
    <property type="entry name" value="2-SUCCINYL-5-ENOLPYRUVYL-6-HYDROXY-3-CYCLOHEXENE-1-CARBOXYLATE SYNTHASE"/>
    <property type="match status" value="1"/>
</dbReference>
<keyword evidence="6" id="KW-0474">Menaquinone biosynthesis</keyword>
<keyword evidence="5 6" id="KW-0464">Manganese</keyword>
<dbReference type="HAMAP" id="MF_01659">
    <property type="entry name" value="MenD"/>
    <property type="match status" value="1"/>
</dbReference>
<keyword evidence="4 6" id="KW-0786">Thiamine pyrophosphate</keyword>
<evidence type="ECO:0000256" key="6">
    <source>
        <dbReference type="HAMAP-Rule" id="MF_01659"/>
    </source>
</evidence>
<dbReference type="RefSeq" id="WP_210227798.1">
    <property type="nucleotide sequence ID" value="NZ_CP076022.1"/>
</dbReference>
<feature type="domain" description="Thiamine pyrophosphate enzyme TPP-binding" evidence="8">
    <location>
        <begin position="421"/>
        <end position="548"/>
    </location>
</feature>
<evidence type="ECO:0000256" key="5">
    <source>
        <dbReference type="ARBA" id="ARBA00023211"/>
    </source>
</evidence>
<dbReference type="EMBL" id="CP076022">
    <property type="protein sequence ID" value="QWC09624.1"/>
    <property type="molecule type" value="Genomic_DNA"/>
</dbReference>
<reference evidence="10 11" key="1">
    <citation type="submission" date="2021-05" db="EMBL/GenBank/DDBJ databases">
        <title>Novel species in genus Arthrobacter.</title>
        <authorList>
            <person name="Zhang G."/>
        </authorList>
    </citation>
    <scope>NUCLEOTIDE SEQUENCE [LARGE SCALE GENOMIC DNA]</scope>
    <source>
        <strain evidence="11">zg-ZUI227</strain>
    </source>
</reference>
<sequence length="583" mass="60041">MTGTSKSPSPSSAADSADPASASNLSSLQAARSAVSALTAAGVRDVVIAPGSRSAPLAYALAEAEVQGRVTVHVRIDERVAGFTALGLARGGHRPAAVVTTSGTAVGELMPAVMEAHHAGVPLVVLSADRPAELHGTGANQTTVQPGIFAQFPASTANVRAGDDPAGAISAAFDEVSAGNPVGPIHINLQFRDPLIPQDGDTGELAAAYAELPDADLPADPVATGREAAVLANHDGTHRAVVIAGDGAGEIAALFARRAGLPLLAEPSSNARFGPNAINAYRLLLEELGPEIERVVVFGRPTLSRPVAGLLARRDVEKAIYVPRPVNWFTPGRRPETIITDLSGLFDFAGRGTPGWLGRWQKASAAATAAIASLLDGQSELNGLHVADLVWDHTDGNLVLGSSNPIRDLDLMAAPDWHPLDVYANRGLAGIDGTIATASGIALANGIPTRLLLGDLTFLHDAGALLLGTGEPEPDLQIVVLNDGGGGIFSTLEHGALGEEQAEYTAVVERFFGTPHTADLAALAAAYGVQYQVVRSIEELDAALDAPISGRSILEVPVQRASLRGLHAKVKGAVQAVLAPRAR</sequence>
<evidence type="ECO:0000256" key="7">
    <source>
        <dbReference type="SAM" id="MobiDB-lite"/>
    </source>
</evidence>
<comment type="similarity">
    <text evidence="6">Belongs to the TPP enzyme family. MenD subfamily.</text>
</comment>
<dbReference type="CDD" id="cd02009">
    <property type="entry name" value="TPP_SHCHC_synthase"/>
    <property type="match status" value="1"/>
</dbReference>
<proteinExistence type="inferred from homology"/>
<dbReference type="GO" id="GO:0000287">
    <property type="term" value="F:magnesium ion binding"/>
    <property type="evidence" value="ECO:0007669"/>
    <property type="project" value="UniProtKB-UniRule"/>
</dbReference>
<dbReference type="GO" id="GO:0030976">
    <property type="term" value="F:thiamine pyrophosphate binding"/>
    <property type="evidence" value="ECO:0007669"/>
    <property type="project" value="UniProtKB-UniRule"/>
</dbReference>
<dbReference type="PIRSF" id="PIRSF004983">
    <property type="entry name" value="MenD"/>
    <property type="match status" value="1"/>
</dbReference>
<dbReference type="NCBIfam" id="TIGR00173">
    <property type="entry name" value="menD"/>
    <property type="match status" value="1"/>
</dbReference>
<dbReference type="GO" id="GO:0009234">
    <property type="term" value="P:menaquinone biosynthetic process"/>
    <property type="evidence" value="ECO:0007669"/>
    <property type="project" value="UniProtKB-UniRule"/>
</dbReference>
<dbReference type="KEGG" id="ajg:KKR91_14265"/>
<dbReference type="SUPFAM" id="SSF52518">
    <property type="entry name" value="Thiamin diphosphate-binding fold (THDP-binding)"/>
    <property type="match status" value="2"/>
</dbReference>
<feature type="domain" description="Thiamine pyrophosphate enzyme N-terminal TPP-binding" evidence="9">
    <location>
        <begin position="31"/>
        <end position="142"/>
    </location>
</feature>
<dbReference type="Pfam" id="PF02775">
    <property type="entry name" value="TPP_enzyme_C"/>
    <property type="match status" value="1"/>
</dbReference>
<comment type="function">
    <text evidence="6">Catalyzes the thiamine diphosphate-dependent decarboxylation of 2-oxoglutarate and the subsequent addition of the resulting succinic semialdehyde-thiamine pyrophosphate anion to isochorismate to yield 2-succinyl-5-enolpyruvyl-6-hydroxy-3-cyclohexene-1-carboxylate (SEPHCHC).</text>
</comment>
<comment type="pathway">
    <text evidence="6">Quinol/quinone metabolism; menaquinone biosynthesis.</text>
</comment>
<dbReference type="CDD" id="cd07037">
    <property type="entry name" value="TPP_PYR_MenD"/>
    <property type="match status" value="1"/>
</dbReference>
<dbReference type="PANTHER" id="PTHR42916:SF1">
    <property type="entry name" value="PROTEIN PHYLLO, CHLOROPLASTIC"/>
    <property type="match status" value="1"/>
</dbReference>
<dbReference type="Pfam" id="PF02776">
    <property type="entry name" value="TPP_enzyme_N"/>
    <property type="match status" value="1"/>
</dbReference>
<keyword evidence="11" id="KW-1185">Reference proteome</keyword>
<dbReference type="AlphaFoldDB" id="A0A975M4U9"/>
<dbReference type="Proteomes" id="UP000676885">
    <property type="component" value="Chromosome"/>
</dbReference>
<accession>A0A975M4U9</accession>
<evidence type="ECO:0000259" key="9">
    <source>
        <dbReference type="Pfam" id="PF02776"/>
    </source>
</evidence>
<evidence type="ECO:0000256" key="2">
    <source>
        <dbReference type="ARBA" id="ARBA00022723"/>
    </source>
</evidence>
<keyword evidence="3 6" id="KW-0460">Magnesium</keyword>
<dbReference type="Gene3D" id="3.40.50.1220">
    <property type="entry name" value="TPP-binding domain"/>
    <property type="match status" value="1"/>
</dbReference>
<keyword evidence="2 6" id="KW-0479">Metal-binding</keyword>
<dbReference type="Gene3D" id="3.40.50.970">
    <property type="match status" value="2"/>
</dbReference>
<comment type="subunit">
    <text evidence="6">Homodimer.</text>
</comment>
<dbReference type="InterPro" id="IPR012001">
    <property type="entry name" value="Thiamin_PyroP_enz_TPP-bd_dom"/>
</dbReference>
<protein>
    <recommendedName>
        <fullName evidence="6">2-succinyl-5-enolpyruvyl-6-hydroxy-3-cyclohexene-1-carboxylate synthase</fullName>
        <shortName evidence="6">SEPHCHC synthase</shortName>
        <ecNumber evidence="6">2.2.1.9</ecNumber>
    </recommendedName>
    <alternativeName>
        <fullName evidence="6">Menaquinone biosynthesis protein MenD</fullName>
    </alternativeName>
</protein>
<evidence type="ECO:0000256" key="3">
    <source>
        <dbReference type="ARBA" id="ARBA00022842"/>
    </source>
</evidence>
<dbReference type="GO" id="GO:0070204">
    <property type="term" value="F:2-succinyl-5-enolpyruvyl-6-hydroxy-3-cyclohexene-1-carboxylic-acid synthase activity"/>
    <property type="evidence" value="ECO:0007669"/>
    <property type="project" value="UniProtKB-UniRule"/>
</dbReference>
<organism evidence="10 11">
    <name type="scientific">Arthrobacter jiangjiafuii</name>
    <dbReference type="NCBI Taxonomy" id="2817475"/>
    <lineage>
        <taxon>Bacteria</taxon>
        <taxon>Bacillati</taxon>
        <taxon>Actinomycetota</taxon>
        <taxon>Actinomycetes</taxon>
        <taxon>Micrococcales</taxon>
        <taxon>Micrococcaceae</taxon>
        <taxon>Arthrobacter</taxon>
    </lineage>
</organism>
<evidence type="ECO:0000313" key="10">
    <source>
        <dbReference type="EMBL" id="QWC09624.1"/>
    </source>
</evidence>
<evidence type="ECO:0000259" key="8">
    <source>
        <dbReference type="Pfam" id="PF02775"/>
    </source>
</evidence>
<name>A0A975M4U9_9MICC</name>
<feature type="region of interest" description="Disordered" evidence="7">
    <location>
        <begin position="1"/>
        <end position="21"/>
    </location>
</feature>
<dbReference type="EC" id="2.2.1.9" evidence="6"/>
<comment type="cofactor">
    <cofactor evidence="6">
        <name>thiamine diphosphate</name>
        <dbReference type="ChEBI" id="CHEBI:58937"/>
    </cofactor>
    <text evidence="6">Binds 1 thiamine pyrophosphate per subunit.</text>
</comment>
<comment type="cofactor">
    <cofactor evidence="6">
        <name>Mg(2+)</name>
        <dbReference type="ChEBI" id="CHEBI:18420"/>
    </cofactor>
    <cofactor evidence="6">
        <name>Mn(2+)</name>
        <dbReference type="ChEBI" id="CHEBI:29035"/>
    </cofactor>
</comment>
<keyword evidence="1 6" id="KW-0808">Transferase</keyword>
<dbReference type="InterPro" id="IPR029061">
    <property type="entry name" value="THDP-binding"/>
</dbReference>
<comment type="pathway">
    <text evidence="6">Quinol/quinone metabolism; 1,4-dihydroxy-2-naphthoate biosynthesis; 1,4-dihydroxy-2-naphthoate from chorismate: step 2/7.</text>
</comment>
<evidence type="ECO:0000256" key="4">
    <source>
        <dbReference type="ARBA" id="ARBA00023052"/>
    </source>
</evidence>
<gene>
    <name evidence="6 10" type="primary">menD</name>
    <name evidence="10" type="ORF">KKR91_14265</name>
</gene>
<dbReference type="InterPro" id="IPR004433">
    <property type="entry name" value="MenaQ_synth_MenD"/>
</dbReference>
<comment type="catalytic activity">
    <reaction evidence="6">
        <text>isochorismate + 2-oxoglutarate + H(+) = 5-enolpyruvoyl-6-hydroxy-2-succinyl-cyclohex-3-ene-1-carboxylate + CO2</text>
        <dbReference type="Rhea" id="RHEA:25593"/>
        <dbReference type="ChEBI" id="CHEBI:15378"/>
        <dbReference type="ChEBI" id="CHEBI:16526"/>
        <dbReference type="ChEBI" id="CHEBI:16810"/>
        <dbReference type="ChEBI" id="CHEBI:29780"/>
        <dbReference type="ChEBI" id="CHEBI:58818"/>
        <dbReference type="EC" id="2.2.1.9"/>
    </reaction>
</comment>
<dbReference type="InterPro" id="IPR011766">
    <property type="entry name" value="TPP_enzyme_TPP-bd"/>
</dbReference>